<accession>A0A8S1HS96</accession>
<dbReference type="Proteomes" id="UP000835052">
    <property type="component" value="Unassembled WGS sequence"/>
</dbReference>
<gene>
    <name evidence="2" type="ORF">CAUJ_LOCUS11859</name>
</gene>
<feature type="region of interest" description="Disordered" evidence="1">
    <location>
        <begin position="319"/>
        <end position="401"/>
    </location>
</feature>
<proteinExistence type="predicted"/>
<reference evidence="2" key="1">
    <citation type="submission" date="2020-10" db="EMBL/GenBank/DDBJ databases">
        <authorList>
            <person name="Kikuchi T."/>
        </authorList>
    </citation>
    <scope>NUCLEOTIDE SEQUENCE</scope>
    <source>
        <strain evidence="2">NKZ352</strain>
    </source>
</reference>
<organism evidence="2 3">
    <name type="scientific">Caenorhabditis auriculariae</name>
    <dbReference type="NCBI Taxonomy" id="2777116"/>
    <lineage>
        <taxon>Eukaryota</taxon>
        <taxon>Metazoa</taxon>
        <taxon>Ecdysozoa</taxon>
        <taxon>Nematoda</taxon>
        <taxon>Chromadorea</taxon>
        <taxon>Rhabditida</taxon>
        <taxon>Rhabditina</taxon>
        <taxon>Rhabditomorpha</taxon>
        <taxon>Rhabditoidea</taxon>
        <taxon>Rhabditidae</taxon>
        <taxon>Peloderinae</taxon>
        <taxon>Caenorhabditis</taxon>
    </lineage>
</organism>
<name>A0A8S1HS96_9PELO</name>
<comment type="caution">
    <text evidence="2">The sequence shown here is derived from an EMBL/GenBank/DDBJ whole genome shotgun (WGS) entry which is preliminary data.</text>
</comment>
<feature type="region of interest" description="Disordered" evidence="1">
    <location>
        <begin position="250"/>
        <end position="301"/>
    </location>
</feature>
<evidence type="ECO:0000313" key="2">
    <source>
        <dbReference type="EMBL" id="CAD6195941.1"/>
    </source>
</evidence>
<dbReference type="AlphaFoldDB" id="A0A8S1HS96"/>
<protein>
    <submittedName>
        <fullName evidence="2">Uncharacterized protein</fullName>
    </submittedName>
</protein>
<evidence type="ECO:0000313" key="3">
    <source>
        <dbReference type="Proteomes" id="UP000835052"/>
    </source>
</evidence>
<dbReference type="OrthoDB" id="10036956at2759"/>
<feature type="compositionally biased region" description="Polar residues" evidence="1">
    <location>
        <begin position="66"/>
        <end position="77"/>
    </location>
</feature>
<dbReference type="EMBL" id="CAJGYM010000063">
    <property type="protein sequence ID" value="CAD6195941.1"/>
    <property type="molecule type" value="Genomic_DNA"/>
</dbReference>
<sequence>MLPGSFKGPLDVLVLSRSSTLKKPPKSIIGSFFRRMRSRSRSQERKVHANGVTPEVTPSRSHDALTTKQRSKSTSFPTKEDSNDVNRNSKKWGAKQLLNRMSFRSRERIRSEKDSSPPTTPVQRHVGFASETDLFRPGAEVSFPSPMMDSPRGVSAVSDLDLRFVTMRRDFNADLGDSTARAFMSENDLTSSAADFDMPARTPSYLRISKALNGYTKSPVRKPETEAKQMMGESIVERRLRMFDHPHEKTGVVDDFASPVTTSKSHSNTDFSRSPIQPQTPISSRLQPSHMGNNFSTPGPIRDLISRFDKLDLCNFEKSKEDEKDTENIPPHSIVINQQPDFEEEACKKPVEIDDTTDTNSENPHETDNPPPSRISIDVESDSGISGSGNYSPESTKRDGEPATAANINATLQNISGQVAQSPKSIDLNPHDGEGFAKLHDFVRDDLSAKIEAAKEDLENVKLNIPYILSSSRRNWMDYAQKDKTKDRKTMLSTLSTTRLDF</sequence>
<feature type="compositionally biased region" description="Polar residues" evidence="1">
    <location>
        <begin position="383"/>
        <end position="394"/>
    </location>
</feature>
<feature type="compositionally biased region" description="Polar residues" evidence="1">
    <location>
        <begin position="259"/>
        <end position="297"/>
    </location>
</feature>
<evidence type="ECO:0000256" key="1">
    <source>
        <dbReference type="SAM" id="MobiDB-lite"/>
    </source>
</evidence>
<feature type="region of interest" description="Disordered" evidence="1">
    <location>
        <begin position="32"/>
        <end position="124"/>
    </location>
</feature>
<keyword evidence="3" id="KW-1185">Reference proteome</keyword>
<feature type="compositionally biased region" description="Basic and acidic residues" evidence="1">
    <location>
        <begin position="104"/>
        <end position="115"/>
    </location>
</feature>